<organism evidence="2">
    <name type="scientific">Clastoptera arizonana</name>
    <name type="common">Arizona spittle bug</name>
    <dbReference type="NCBI Taxonomy" id="38151"/>
    <lineage>
        <taxon>Eukaryota</taxon>
        <taxon>Metazoa</taxon>
        <taxon>Ecdysozoa</taxon>
        <taxon>Arthropoda</taxon>
        <taxon>Hexapoda</taxon>
        <taxon>Insecta</taxon>
        <taxon>Pterygota</taxon>
        <taxon>Neoptera</taxon>
        <taxon>Paraneoptera</taxon>
        <taxon>Hemiptera</taxon>
        <taxon>Auchenorrhyncha</taxon>
        <taxon>Cercopoidea</taxon>
        <taxon>Clastopteridae</taxon>
        <taxon>Clastoptera</taxon>
    </lineage>
</organism>
<name>A0A1B6CDB2_9HEMI</name>
<feature type="region of interest" description="Disordered" evidence="1">
    <location>
        <begin position="42"/>
        <end position="62"/>
    </location>
</feature>
<protein>
    <submittedName>
        <fullName evidence="2">Uncharacterized protein</fullName>
    </submittedName>
</protein>
<dbReference type="AlphaFoldDB" id="A0A1B6CDB2"/>
<feature type="compositionally biased region" description="Low complexity" evidence="1">
    <location>
        <begin position="8"/>
        <end position="20"/>
    </location>
</feature>
<gene>
    <name evidence="2" type="ORF">g.44531</name>
</gene>
<accession>A0A1B6CDB2</accession>
<evidence type="ECO:0000313" key="2">
    <source>
        <dbReference type="EMBL" id="JAS11424.1"/>
    </source>
</evidence>
<feature type="region of interest" description="Disordered" evidence="1">
    <location>
        <begin position="1"/>
        <end position="20"/>
    </location>
</feature>
<proteinExistence type="predicted"/>
<reference evidence="2" key="1">
    <citation type="submission" date="2015-12" db="EMBL/GenBank/DDBJ databases">
        <title>De novo transcriptome assembly of four potential Pierce s Disease insect vectors from Arizona vineyards.</title>
        <authorList>
            <person name="Tassone E.E."/>
        </authorList>
    </citation>
    <scope>NUCLEOTIDE SEQUENCE</scope>
</reference>
<dbReference type="EMBL" id="GEDC01025874">
    <property type="protein sequence ID" value="JAS11424.1"/>
    <property type="molecule type" value="Transcribed_RNA"/>
</dbReference>
<sequence>MTGGHSPGGTPTASPVPVVASPKWPLRPGVLVHVNTSHSLSLGRLGTEAHKSPQRPLTHRRQRRANSLANISNESQRSRAKRIRQMFSGELRAKYRCDAMPGVYHGNS</sequence>
<evidence type="ECO:0000256" key="1">
    <source>
        <dbReference type="SAM" id="MobiDB-lite"/>
    </source>
</evidence>